<dbReference type="PRINTS" id="PR01607">
    <property type="entry name" value="APYRASEFAMLY"/>
</dbReference>
<gene>
    <name evidence="5" type="ORF">GCM10010993_17980</name>
</gene>
<comment type="similarity">
    <text evidence="2">Belongs to the 5'-nucleotidase family.</text>
</comment>
<keyword evidence="6" id="KW-1185">Reference proteome</keyword>
<dbReference type="Gene3D" id="3.90.780.10">
    <property type="entry name" value="5'-Nucleotidase, C-terminal domain"/>
    <property type="match status" value="1"/>
</dbReference>
<dbReference type="InterPro" id="IPR036907">
    <property type="entry name" value="5'-Nucleotdase_C_sf"/>
</dbReference>
<evidence type="ECO:0000256" key="1">
    <source>
        <dbReference type="ARBA" id="ARBA00022729"/>
    </source>
</evidence>
<feature type="signal peptide" evidence="2">
    <location>
        <begin position="1"/>
        <end position="25"/>
    </location>
</feature>
<accession>A0ABQ1MH02</accession>
<organism evidence="5 6">
    <name type="scientific">Belliella aquatica</name>
    <dbReference type="NCBI Taxonomy" id="1323734"/>
    <lineage>
        <taxon>Bacteria</taxon>
        <taxon>Pseudomonadati</taxon>
        <taxon>Bacteroidota</taxon>
        <taxon>Cytophagia</taxon>
        <taxon>Cytophagales</taxon>
        <taxon>Cyclobacteriaceae</taxon>
        <taxon>Belliella</taxon>
    </lineage>
</organism>
<feature type="domain" description="Calcineurin-like phosphoesterase" evidence="3">
    <location>
        <begin position="50"/>
        <end position="271"/>
    </location>
</feature>
<dbReference type="Proteomes" id="UP000635885">
    <property type="component" value="Unassembled WGS sequence"/>
</dbReference>
<dbReference type="Pfam" id="PF02872">
    <property type="entry name" value="5_nucleotid_C"/>
    <property type="match status" value="1"/>
</dbReference>
<dbReference type="RefSeq" id="WP_188441958.1">
    <property type="nucleotide sequence ID" value="NZ_BMFD01000005.1"/>
</dbReference>
<dbReference type="PANTHER" id="PTHR11575">
    <property type="entry name" value="5'-NUCLEOTIDASE-RELATED"/>
    <property type="match status" value="1"/>
</dbReference>
<proteinExistence type="inferred from homology"/>
<dbReference type="SUPFAM" id="SSF55816">
    <property type="entry name" value="5'-nucleotidase (syn. UDP-sugar hydrolase), C-terminal domain"/>
    <property type="match status" value="1"/>
</dbReference>
<protein>
    <submittedName>
        <fullName evidence="5">Bifunctional metallophosphatase/5'-nucleotidase</fullName>
    </submittedName>
</protein>
<evidence type="ECO:0000256" key="2">
    <source>
        <dbReference type="RuleBase" id="RU362119"/>
    </source>
</evidence>
<feature type="chain" id="PRO_5045007303" evidence="2">
    <location>
        <begin position="26"/>
        <end position="562"/>
    </location>
</feature>
<dbReference type="SUPFAM" id="SSF56300">
    <property type="entry name" value="Metallo-dependent phosphatases"/>
    <property type="match status" value="1"/>
</dbReference>
<dbReference type="EMBL" id="BMFD01000005">
    <property type="protein sequence ID" value="GGC39607.1"/>
    <property type="molecule type" value="Genomic_DNA"/>
</dbReference>
<keyword evidence="1 2" id="KW-0732">Signal</keyword>
<dbReference type="PROSITE" id="PS51318">
    <property type="entry name" value="TAT"/>
    <property type="match status" value="1"/>
</dbReference>
<keyword evidence="2" id="KW-0547">Nucleotide-binding</keyword>
<reference evidence="6" key="1">
    <citation type="journal article" date="2019" name="Int. J. Syst. Evol. Microbiol.">
        <title>The Global Catalogue of Microorganisms (GCM) 10K type strain sequencing project: providing services to taxonomists for standard genome sequencing and annotation.</title>
        <authorList>
            <consortium name="The Broad Institute Genomics Platform"/>
            <consortium name="The Broad Institute Genome Sequencing Center for Infectious Disease"/>
            <person name="Wu L."/>
            <person name="Ma J."/>
        </authorList>
    </citation>
    <scope>NUCLEOTIDE SEQUENCE [LARGE SCALE GENOMIC DNA]</scope>
    <source>
        <strain evidence="6">CGMCC 1.12479</strain>
    </source>
</reference>
<evidence type="ECO:0000259" key="4">
    <source>
        <dbReference type="Pfam" id="PF02872"/>
    </source>
</evidence>
<dbReference type="Gene3D" id="3.60.21.10">
    <property type="match status" value="1"/>
</dbReference>
<dbReference type="PANTHER" id="PTHR11575:SF42">
    <property type="entry name" value="SULFUR OXIDATION PROTEIN SOXB"/>
    <property type="match status" value="1"/>
</dbReference>
<dbReference type="InterPro" id="IPR029052">
    <property type="entry name" value="Metallo-depent_PP-like"/>
</dbReference>
<evidence type="ECO:0000313" key="5">
    <source>
        <dbReference type="EMBL" id="GGC39607.1"/>
    </source>
</evidence>
<evidence type="ECO:0000313" key="6">
    <source>
        <dbReference type="Proteomes" id="UP000635885"/>
    </source>
</evidence>
<dbReference type="InterPro" id="IPR006179">
    <property type="entry name" value="5_nucleotidase/apyrase"/>
</dbReference>
<dbReference type="InterPro" id="IPR006311">
    <property type="entry name" value="TAT_signal"/>
</dbReference>
<dbReference type="Pfam" id="PF00149">
    <property type="entry name" value="Metallophos"/>
    <property type="match status" value="1"/>
</dbReference>
<dbReference type="InterPro" id="IPR008334">
    <property type="entry name" value="5'-Nucleotdase_C"/>
</dbReference>
<feature type="domain" description="5'-Nucleotidase C-terminal" evidence="4">
    <location>
        <begin position="359"/>
        <end position="490"/>
    </location>
</feature>
<sequence length="562" mass="62446">MKKSRRSFIAKLGALSAGTGLISLAPGCASDSKNQTAELDDTIKENFKLTIFQTTDVHCQIHPHDELYWENGESIFKKAGGYANLHTFIQQERVKAENSFLIDTGDMFQGSMLSVKTEGQAMVPILNGMSYDLYLPGNWEVVYYKKAMQDLMGSLNAPKVCANMYHDLGNGQKGELIFPPYYIWRVNGVKIGFLGYNDHLVPNRQSPNYSEGIIFTKPEDNVAHYVDVLKNQEKCAFVAIVSHIGLSQEIALANNPAAEGVDYILGADTHERVRKPIQGKYAKVVQPGAFGSFLGKLELTFEKGKVVADSYELMDVLSDEIKASEKIEKIIETVEAPFKADIETVIGYSTIPLYRYFVIENPIDQMVLDALEWNMPDIDIVLSNGFRFCPPNATPDQTGNIPITRGNVYDMLPVDSIVRTGKVTGLQLMNWLEKELNNVFAEDASKRFGGWVIKFKGMEVEFNAFGNEGERVKSVKVAGQPLDLDKLYSISACERDGDPADVVCRMNNVKDVVNKDLTLHQVMLSYLENNSPVTPTPRGAAKALDAPATLLTQVSGVDYNFR</sequence>
<evidence type="ECO:0000259" key="3">
    <source>
        <dbReference type="Pfam" id="PF00149"/>
    </source>
</evidence>
<dbReference type="InterPro" id="IPR004843">
    <property type="entry name" value="Calcineurin-like_PHP"/>
</dbReference>
<keyword evidence="2" id="KW-0378">Hydrolase</keyword>
<name>A0ABQ1MH02_9BACT</name>
<comment type="caution">
    <text evidence="5">The sequence shown here is derived from an EMBL/GenBank/DDBJ whole genome shotgun (WGS) entry which is preliminary data.</text>
</comment>